<dbReference type="InterPro" id="IPR043141">
    <property type="entry name" value="Ribosomal_uL10-like_sf"/>
</dbReference>
<evidence type="ECO:0000256" key="4">
    <source>
        <dbReference type="ARBA" id="ARBA00035202"/>
    </source>
</evidence>
<dbReference type="AlphaFoldDB" id="A0A0G0WNG6"/>
<dbReference type="PANTHER" id="PTHR11560">
    <property type="entry name" value="39S RIBOSOMAL PROTEIN L10, MITOCHONDRIAL"/>
    <property type="match status" value="1"/>
</dbReference>
<evidence type="ECO:0000256" key="1">
    <source>
        <dbReference type="ARBA" id="ARBA00008889"/>
    </source>
</evidence>
<keyword evidence="5" id="KW-0699">rRNA-binding</keyword>
<comment type="caution">
    <text evidence="6">The sequence shown here is derived from an EMBL/GenBank/DDBJ whole genome shotgun (WGS) entry which is preliminary data.</text>
</comment>
<dbReference type="Pfam" id="PF00466">
    <property type="entry name" value="Ribosomal_L10"/>
    <property type="match status" value="1"/>
</dbReference>
<dbReference type="CDD" id="cd05797">
    <property type="entry name" value="Ribosomal_L10"/>
    <property type="match status" value="1"/>
</dbReference>
<dbReference type="InterPro" id="IPR047865">
    <property type="entry name" value="Ribosomal_uL10_bac_type"/>
</dbReference>
<comment type="subunit">
    <text evidence="5">Part of the ribosomal stalk of the 50S ribosomal subunit. The N-terminus interacts with L11 and the large rRNA to form the base of the stalk. The C-terminus forms an elongated spine to which L12 dimers bind in a sequential fashion forming a multimeric L10(L12)X complex.</text>
</comment>
<dbReference type="Gene3D" id="3.30.70.1730">
    <property type="match status" value="1"/>
</dbReference>
<dbReference type="Gene3D" id="6.10.250.290">
    <property type="match status" value="1"/>
</dbReference>
<evidence type="ECO:0000313" key="6">
    <source>
        <dbReference type="EMBL" id="KKS14329.1"/>
    </source>
</evidence>
<dbReference type="Proteomes" id="UP000034163">
    <property type="component" value="Unassembled WGS sequence"/>
</dbReference>
<dbReference type="EMBL" id="LCBS01000049">
    <property type="protein sequence ID" value="KKS14329.1"/>
    <property type="molecule type" value="Genomic_DNA"/>
</dbReference>
<evidence type="ECO:0000256" key="5">
    <source>
        <dbReference type="HAMAP-Rule" id="MF_00362"/>
    </source>
</evidence>
<evidence type="ECO:0000256" key="2">
    <source>
        <dbReference type="ARBA" id="ARBA00022980"/>
    </source>
</evidence>
<dbReference type="NCBIfam" id="NF000955">
    <property type="entry name" value="PRK00099.1-1"/>
    <property type="match status" value="1"/>
</dbReference>
<proteinExistence type="inferred from homology"/>
<dbReference type="SUPFAM" id="SSF160369">
    <property type="entry name" value="Ribosomal protein L10-like"/>
    <property type="match status" value="1"/>
</dbReference>
<dbReference type="GO" id="GO:0006412">
    <property type="term" value="P:translation"/>
    <property type="evidence" value="ECO:0007669"/>
    <property type="project" value="UniProtKB-UniRule"/>
</dbReference>
<keyword evidence="2 5" id="KW-0689">Ribosomal protein</keyword>
<protein>
    <recommendedName>
        <fullName evidence="4 5">Large ribosomal subunit protein uL10</fullName>
    </recommendedName>
</protein>
<dbReference type="HAMAP" id="MF_00362">
    <property type="entry name" value="Ribosomal_uL10"/>
    <property type="match status" value="1"/>
</dbReference>
<organism evidence="6 7">
    <name type="scientific">candidate division WWE3 bacterium GW2011_GWB1_41_6</name>
    <dbReference type="NCBI Taxonomy" id="1619112"/>
    <lineage>
        <taxon>Bacteria</taxon>
        <taxon>Katanobacteria</taxon>
    </lineage>
</organism>
<comment type="similarity">
    <text evidence="1 5">Belongs to the universal ribosomal protein uL10 family.</text>
</comment>
<dbReference type="GO" id="GO:1990904">
    <property type="term" value="C:ribonucleoprotein complex"/>
    <property type="evidence" value="ECO:0007669"/>
    <property type="project" value="UniProtKB-KW"/>
</dbReference>
<comment type="function">
    <text evidence="5">Forms part of the ribosomal stalk, playing a central role in the interaction of the ribosome with GTP-bound translation factors.</text>
</comment>
<evidence type="ECO:0000256" key="3">
    <source>
        <dbReference type="ARBA" id="ARBA00023274"/>
    </source>
</evidence>
<dbReference type="InterPro" id="IPR001790">
    <property type="entry name" value="Ribosomal_uL10"/>
</dbReference>
<gene>
    <name evidence="5" type="primary">rplJ</name>
    <name evidence="6" type="ORF">UU72_C0049G0003</name>
</gene>
<name>A0A0G0WNG6_UNCKA</name>
<reference evidence="6 7" key="1">
    <citation type="journal article" date="2015" name="Nature">
        <title>rRNA introns, odd ribosomes, and small enigmatic genomes across a large radiation of phyla.</title>
        <authorList>
            <person name="Brown C.T."/>
            <person name="Hug L.A."/>
            <person name="Thomas B.C."/>
            <person name="Sharon I."/>
            <person name="Castelle C.J."/>
            <person name="Singh A."/>
            <person name="Wilkins M.J."/>
            <person name="Williams K.H."/>
            <person name="Banfield J.F."/>
        </authorList>
    </citation>
    <scope>NUCLEOTIDE SEQUENCE [LARGE SCALE GENOMIC DNA]</scope>
</reference>
<dbReference type="GO" id="GO:0070180">
    <property type="term" value="F:large ribosomal subunit rRNA binding"/>
    <property type="evidence" value="ECO:0007669"/>
    <property type="project" value="UniProtKB-UniRule"/>
</dbReference>
<keyword evidence="3 5" id="KW-0687">Ribonucleoprotein</keyword>
<dbReference type="GO" id="GO:0005840">
    <property type="term" value="C:ribosome"/>
    <property type="evidence" value="ECO:0007669"/>
    <property type="project" value="UniProtKB-KW"/>
</dbReference>
<sequence length="173" mass="18918">MPNQKNIEIVEKLKEKVVGAKSLVFAEFQGISANVANDLRAAMKEAEADVQVAKNTLLKIALKENKIDTGEMEEDLKNTTMTIFSYGDAIAPLKALTEFAKKFESFKIKAGWVEGKYANAQQLDTLSKLPGREQLLGQIVGTMKSPISGFVNVLGGNQRKLVYALKAIAEKKG</sequence>
<dbReference type="InterPro" id="IPR022973">
    <property type="entry name" value="Ribosomal_uL10_bac"/>
</dbReference>
<accession>A0A0G0WNG6</accession>
<keyword evidence="5" id="KW-0694">RNA-binding</keyword>
<evidence type="ECO:0000313" key="7">
    <source>
        <dbReference type="Proteomes" id="UP000034163"/>
    </source>
</evidence>